<sequence>ADCIISLRWNSCPPSGNPADVVTDTLMVGVQLAAERGREAAQGEGERVPAPQSGVDYSWLVLHARTSYNISTMGSVWGLEDLFRNPRSGSPPNCPCCSFVQRVHQTSCRSKFLRIFCGQTNKQTYPPWQR</sequence>
<dbReference type="InParanoid" id="A0A667XLJ0"/>
<keyword evidence="2" id="KW-1185">Reference proteome</keyword>
<dbReference type="Ensembl" id="ENSMMDT00005016533.1">
    <property type="protein sequence ID" value="ENSMMDP00005016107.1"/>
    <property type="gene ID" value="ENSMMDG00005008168.1"/>
</dbReference>
<reference evidence="1" key="2">
    <citation type="submission" date="2025-08" db="UniProtKB">
        <authorList>
            <consortium name="Ensembl"/>
        </authorList>
    </citation>
    <scope>IDENTIFICATION</scope>
</reference>
<evidence type="ECO:0000313" key="1">
    <source>
        <dbReference type="Ensembl" id="ENSMMDP00005016107.1"/>
    </source>
</evidence>
<reference evidence="1" key="1">
    <citation type="submission" date="2019-06" db="EMBL/GenBank/DDBJ databases">
        <authorList>
            <consortium name="Wellcome Sanger Institute Data Sharing"/>
        </authorList>
    </citation>
    <scope>NUCLEOTIDE SEQUENCE [LARGE SCALE GENOMIC DNA]</scope>
</reference>
<proteinExistence type="predicted"/>
<accession>A0A667XLJ0</accession>
<dbReference type="AlphaFoldDB" id="A0A667XLJ0"/>
<reference evidence="1" key="3">
    <citation type="submission" date="2025-09" db="UniProtKB">
        <authorList>
            <consortium name="Ensembl"/>
        </authorList>
    </citation>
    <scope>IDENTIFICATION</scope>
</reference>
<dbReference type="Proteomes" id="UP000472263">
    <property type="component" value="Chromosome 24"/>
</dbReference>
<protein>
    <submittedName>
        <fullName evidence="1">Uncharacterized protein</fullName>
    </submittedName>
</protein>
<evidence type="ECO:0000313" key="2">
    <source>
        <dbReference type="Proteomes" id="UP000472263"/>
    </source>
</evidence>
<organism evidence="1 2">
    <name type="scientific">Myripristis murdjan</name>
    <name type="common">pinecone soldierfish</name>
    <dbReference type="NCBI Taxonomy" id="586833"/>
    <lineage>
        <taxon>Eukaryota</taxon>
        <taxon>Metazoa</taxon>
        <taxon>Chordata</taxon>
        <taxon>Craniata</taxon>
        <taxon>Vertebrata</taxon>
        <taxon>Euteleostomi</taxon>
        <taxon>Actinopterygii</taxon>
        <taxon>Neopterygii</taxon>
        <taxon>Teleostei</taxon>
        <taxon>Neoteleostei</taxon>
        <taxon>Acanthomorphata</taxon>
        <taxon>Holocentriformes</taxon>
        <taxon>Holocentridae</taxon>
        <taxon>Myripristis</taxon>
    </lineage>
</organism>
<name>A0A667XLJ0_9TELE</name>